<evidence type="ECO:0000313" key="1">
    <source>
        <dbReference type="EMBL" id="MBA0605886.1"/>
    </source>
</evidence>
<organism evidence="1 2">
    <name type="scientific">Gossypium davidsonii</name>
    <name type="common">Davidson's cotton</name>
    <name type="synonym">Gossypium klotzschianum subsp. davidsonii</name>
    <dbReference type="NCBI Taxonomy" id="34287"/>
    <lineage>
        <taxon>Eukaryota</taxon>
        <taxon>Viridiplantae</taxon>
        <taxon>Streptophyta</taxon>
        <taxon>Embryophyta</taxon>
        <taxon>Tracheophyta</taxon>
        <taxon>Spermatophyta</taxon>
        <taxon>Magnoliopsida</taxon>
        <taxon>eudicotyledons</taxon>
        <taxon>Gunneridae</taxon>
        <taxon>Pentapetalae</taxon>
        <taxon>rosids</taxon>
        <taxon>malvids</taxon>
        <taxon>Malvales</taxon>
        <taxon>Malvaceae</taxon>
        <taxon>Malvoideae</taxon>
        <taxon>Gossypium</taxon>
    </lineage>
</organism>
<comment type="caution">
    <text evidence="1">The sequence shown here is derived from an EMBL/GenBank/DDBJ whole genome shotgun (WGS) entry which is preliminary data.</text>
</comment>
<dbReference type="AlphaFoldDB" id="A0A7J8QXN7"/>
<reference evidence="1 2" key="1">
    <citation type="journal article" date="2019" name="Genome Biol. Evol.">
        <title>Insights into the evolution of the New World diploid cottons (Gossypium, subgenus Houzingenia) based on genome sequencing.</title>
        <authorList>
            <person name="Grover C.E."/>
            <person name="Arick M.A. 2nd"/>
            <person name="Thrash A."/>
            <person name="Conover J.L."/>
            <person name="Sanders W.S."/>
            <person name="Peterson D.G."/>
            <person name="Frelichowski J.E."/>
            <person name="Scheffler J.A."/>
            <person name="Scheffler B.E."/>
            <person name="Wendel J.F."/>
        </authorList>
    </citation>
    <scope>NUCLEOTIDE SEQUENCE [LARGE SCALE GENOMIC DNA]</scope>
    <source>
        <strain evidence="1">27</strain>
        <tissue evidence="1">Leaf</tissue>
    </source>
</reference>
<name>A0A7J8QXN7_GOSDV</name>
<sequence>MVLVAPYACQPKWVMMDDKAWHPPKVDWIKMNMDGSISLNDEEAIVGGGVHNSHGDWFIDFTKNIVMIETDNALLVQFLCNAYDYLMEWPRFVMCSCCVEDPDCLFKDHSNVVVLDSILTHGVV</sequence>
<dbReference type="Proteomes" id="UP000593561">
    <property type="component" value="Unassembled WGS sequence"/>
</dbReference>
<keyword evidence="2" id="KW-1185">Reference proteome</keyword>
<evidence type="ECO:0000313" key="2">
    <source>
        <dbReference type="Proteomes" id="UP000593561"/>
    </source>
</evidence>
<gene>
    <name evidence="1" type="ORF">Godav_018418</name>
</gene>
<dbReference type="EMBL" id="JABFAC010000001">
    <property type="protein sequence ID" value="MBA0605886.1"/>
    <property type="molecule type" value="Genomic_DNA"/>
</dbReference>
<protein>
    <recommendedName>
        <fullName evidence="3">RNase H type-1 domain-containing protein</fullName>
    </recommendedName>
</protein>
<accession>A0A7J8QXN7</accession>
<evidence type="ECO:0008006" key="3">
    <source>
        <dbReference type="Google" id="ProtNLM"/>
    </source>
</evidence>
<proteinExistence type="predicted"/>